<proteinExistence type="predicted"/>
<accession>A0A382HF96</accession>
<gene>
    <name evidence="1" type="ORF">METZ01_LOCUS238411</name>
</gene>
<feature type="non-terminal residue" evidence="1">
    <location>
        <position position="54"/>
    </location>
</feature>
<reference evidence="1" key="1">
    <citation type="submission" date="2018-05" db="EMBL/GenBank/DDBJ databases">
        <authorList>
            <person name="Lanie J.A."/>
            <person name="Ng W.-L."/>
            <person name="Kazmierczak K.M."/>
            <person name="Andrzejewski T.M."/>
            <person name="Davidsen T.M."/>
            <person name="Wayne K.J."/>
            <person name="Tettelin H."/>
            <person name="Glass J.I."/>
            <person name="Rusch D."/>
            <person name="Podicherti R."/>
            <person name="Tsui H.-C.T."/>
            <person name="Winkler M.E."/>
        </authorList>
    </citation>
    <scope>NUCLEOTIDE SEQUENCE</scope>
</reference>
<sequence>LLVVLPSFEAPKNLFALLYVVSWSVIAYREKNWGGKWRIIDTVILFFFFGNIVV</sequence>
<organism evidence="1">
    <name type="scientific">marine metagenome</name>
    <dbReference type="NCBI Taxonomy" id="408172"/>
    <lineage>
        <taxon>unclassified sequences</taxon>
        <taxon>metagenomes</taxon>
        <taxon>ecological metagenomes</taxon>
    </lineage>
</organism>
<dbReference type="EMBL" id="UINC01060737">
    <property type="protein sequence ID" value="SVB85557.1"/>
    <property type="molecule type" value="Genomic_DNA"/>
</dbReference>
<protein>
    <submittedName>
        <fullName evidence="1">Uncharacterized protein</fullName>
    </submittedName>
</protein>
<name>A0A382HF96_9ZZZZ</name>
<evidence type="ECO:0000313" key="1">
    <source>
        <dbReference type="EMBL" id="SVB85557.1"/>
    </source>
</evidence>
<dbReference type="AlphaFoldDB" id="A0A382HF96"/>
<feature type="non-terminal residue" evidence="1">
    <location>
        <position position="1"/>
    </location>
</feature>